<dbReference type="PROSITE" id="PS50003">
    <property type="entry name" value="PH_DOMAIN"/>
    <property type="match status" value="1"/>
</dbReference>
<dbReference type="SUPFAM" id="SSF50729">
    <property type="entry name" value="PH domain-like"/>
    <property type="match status" value="1"/>
</dbReference>
<dbReference type="AlphaFoldDB" id="A0AA35R7C3"/>
<sequence>MSTGEELLMKGTLHGSIAGITRKDWSLLYLELTTRHIHVFEGHEDPRAARKHLRSLEVKDYGSVVPEKAVKFTLVGTDGGNCTFKCDTEYTKQKWIQALKKAIEIRKTVWLR</sequence>
<reference evidence="2" key="1">
    <citation type="submission" date="2023-03" db="EMBL/GenBank/DDBJ databases">
        <authorList>
            <person name="Steffen K."/>
            <person name="Cardenas P."/>
        </authorList>
    </citation>
    <scope>NUCLEOTIDE SEQUENCE</scope>
</reference>
<evidence type="ECO:0000259" key="1">
    <source>
        <dbReference type="PROSITE" id="PS50003"/>
    </source>
</evidence>
<dbReference type="EMBL" id="CASHTH010000662">
    <property type="protein sequence ID" value="CAI8006149.1"/>
    <property type="molecule type" value="Genomic_DNA"/>
</dbReference>
<comment type="caution">
    <text evidence="2">The sequence shown here is derived from an EMBL/GenBank/DDBJ whole genome shotgun (WGS) entry which is preliminary data.</text>
</comment>
<evidence type="ECO:0000313" key="2">
    <source>
        <dbReference type="EMBL" id="CAI8006149.1"/>
    </source>
</evidence>
<dbReference type="Pfam" id="PF00169">
    <property type="entry name" value="PH"/>
    <property type="match status" value="1"/>
</dbReference>
<dbReference type="Proteomes" id="UP001174909">
    <property type="component" value="Unassembled WGS sequence"/>
</dbReference>
<dbReference type="InterPro" id="IPR011993">
    <property type="entry name" value="PH-like_dom_sf"/>
</dbReference>
<name>A0AA35R7C3_GEOBA</name>
<keyword evidence="3" id="KW-1185">Reference proteome</keyword>
<dbReference type="SMART" id="SM00233">
    <property type="entry name" value="PH"/>
    <property type="match status" value="1"/>
</dbReference>
<dbReference type="InterPro" id="IPR001849">
    <property type="entry name" value="PH_domain"/>
</dbReference>
<gene>
    <name evidence="2" type="ORF">GBAR_LOCUS4572</name>
</gene>
<evidence type="ECO:0000313" key="3">
    <source>
        <dbReference type="Proteomes" id="UP001174909"/>
    </source>
</evidence>
<dbReference type="Gene3D" id="2.30.29.30">
    <property type="entry name" value="Pleckstrin-homology domain (PH domain)/Phosphotyrosine-binding domain (PTB)"/>
    <property type="match status" value="1"/>
</dbReference>
<accession>A0AA35R7C3</accession>
<proteinExistence type="predicted"/>
<dbReference type="CDD" id="cd00821">
    <property type="entry name" value="PH"/>
    <property type="match status" value="1"/>
</dbReference>
<feature type="domain" description="PH" evidence="1">
    <location>
        <begin position="6"/>
        <end position="104"/>
    </location>
</feature>
<feature type="non-terminal residue" evidence="2">
    <location>
        <position position="112"/>
    </location>
</feature>
<organism evidence="2 3">
    <name type="scientific">Geodia barretti</name>
    <name type="common">Barrett's horny sponge</name>
    <dbReference type="NCBI Taxonomy" id="519541"/>
    <lineage>
        <taxon>Eukaryota</taxon>
        <taxon>Metazoa</taxon>
        <taxon>Porifera</taxon>
        <taxon>Demospongiae</taxon>
        <taxon>Heteroscleromorpha</taxon>
        <taxon>Tetractinellida</taxon>
        <taxon>Astrophorina</taxon>
        <taxon>Geodiidae</taxon>
        <taxon>Geodia</taxon>
    </lineage>
</organism>
<protein>
    <recommendedName>
        <fullName evidence="1">PH domain-containing protein</fullName>
    </recommendedName>
</protein>